<organism evidence="1">
    <name type="scientific">Culex pipiens</name>
    <name type="common">House mosquito</name>
    <dbReference type="NCBI Taxonomy" id="7175"/>
    <lineage>
        <taxon>Eukaryota</taxon>
        <taxon>Metazoa</taxon>
        <taxon>Ecdysozoa</taxon>
        <taxon>Arthropoda</taxon>
        <taxon>Hexapoda</taxon>
        <taxon>Insecta</taxon>
        <taxon>Pterygota</taxon>
        <taxon>Neoptera</taxon>
        <taxon>Endopterygota</taxon>
        <taxon>Diptera</taxon>
        <taxon>Nematocera</taxon>
        <taxon>Culicoidea</taxon>
        <taxon>Culicidae</taxon>
        <taxon>Culicinae</taxon>
        <taxon>Culicini</taxon>
        <taxon>Culex</taxon>
        <taxon>Culex</taxon>
    </lineage>
</organism>
<accession>A0A8D8I8G6</accession>
<proteinExistence type="predicted"/>
<dbReference type="EMBL" id="HBUE01240968">
    <property type="protein sequence ID" value="CAG6549449.1"/>
    <property type="molecule type" value="Transcribed_RNA"/>
</dbReference>
<evidence type="ECO:0000313" key="1">
    <source>
        <dbReference type="EMBL" id="CAG6549449.1"/>
    </source>
</evidence>
<dbReference type="AlphaFoldDB" id="A0A8D8I8G6"/>
<sequence length="143" mass="17281">MPHFIYGNVIFSKMNVDTERHLQVCFNSCIRFIYNLRRFDHVSQFQRSIFDLSLSKFYQFQLLLFLFKLIHFKEPQYLFESLVFSRSNRTNNIIIPVHHTNFMGNSFAVRGARLWNDLPHNLKSITLFSEFKRRCKEHLKNSI</sequence>
<protein>
    <submittedName>
        <fullName evidence="1">(northern house mosquito) hypothetical protein</fullName>
    </submittedName>
</protein>
<dbReference type="EMBL" id="HBUE01348016">
    <property type="protein sequence ID" value="CAG6601720.1"/>
    <property type="molecule type" value="Transcribed_RNA"/>
</dbReference>
<name>A0A8D8I8G6_CULPI</name>
<reference evidence="1" key="1">
    <citation type="submission" date="2021-05" db="EMBL/GenBank/DDBJ databases">
        <authorList>
            <person name="Alioto T."/>
            <person name="Alioto T."/>
            <person name="Gomez Garrido J."/>
        </authorList>
    </citation>
    <scope>NUCLEOTIDE SEQUENCE</scope>
</reference>